<dbReference type="AlphaFoldDB" id="A0A1B4V0J1"/>
<keyword evidence="1" id="KW-0805">Transcription regulation</keyword>
<proteinExistence type="predicted"/>
<feature type="domain" description="HTH tetR-type" evidence="5">
    <location>
        <begin position="6"/>
        <end position="66"/>
    </location>
</feature>
<evidence type="ECO:0000256" key="4">
    <source>
        <dbReference type="PROSITE-ProRule" id="PRU00335"/>
    </source>
</evidence>
<dbReference type="PROSITE" id="PS50977">
    <property type="entry name" value="HTH_TETR_2"/>
    <property type="match status" value="1"/>
</dbReference>
<dbReference type="Proteomes" id="UP000218899">
    <property type="component" value="Chromosome"/>
</dbReference>
<accession>A0A1B4V0J1</accession>
<dbReference type="Pfam" id="PF16925">
    <property type="entry name" value="TetR_C_13"/>
    <property type="match status" value="1"/>
</dbReference>
<dbReference type="Pfam" id="PF00440">
    <property type="entry name" value="TetR_N"/>
    <property type="match status" value="1"/>
</dbReference>
<dbReference type="InterPro" id="IPR036271">
    <property type="entry name" value="Tet_transcr_reg_TetR-rel_C_sf"/>
</dbReference>
<evidence type="ECO:0000313" key="6">
    <source>
        <dbReference type="EMBL" id="BAU46695.1"/>
    </source>
</evidence>
<evidence type="ECO:0000259" key="5">
    <source>
        <dbReference type="PROSITE" id="PS50977"/>
    </source>
</evidence>
<keyword evidence="7" id="KW-1185">Reference proteome</keyword>
<reference evidence="6 7" key="1">
    <citation type="submission" date="2015-08" db="EMBL/GenBank/DDBJ databases">
        <title>Complete genome sequence of Sulfurifustis variabilis.</title>
        <authorList>
            <person name="Miura A."/>
            <person name="Kojima H."/>
            <person name="Fukui M."/>
        </authorList>
    </citation>
    <scope>NUCLEOTIDE SEQUENCE [LARGE SCALE GENOMIC DNA]</scope>
    <source>
        <strain evidence="7">skN76</strain>
    </source>
</reference>
<dbReference type="SUPFAM" id="SSF46689">
    <property type="entry name" value="Homeodomain-like"/>
    <property type="match status" value="1"/>
</dbReference>
<evidence type="ECO:0000313" key="7">
    <source>
        <dbReference type="Proteomes" id="UP000218899"/>
    </source>
</evidence>
<evidence type="ECO:0000256" key="3">
    <source>
        <dbReference type="ARBA" id="ARBA00023163"/>
    </source>
</evidence>
<dbReference type="InterPro" id="IPR001647">
    <property type="entry name" value="HTH_TetR"/>
</dbReference>
<name>A0A1B4V0J1_9GAMM</name>
<feature type="DNA-binding region" description="H-T-H motif" evidence="4">
    <location>
        <begin position="29"/>
        <end position="48"/>
    </location>
</feature>
<dbReference type="Gene3D" id="1.10.357.10">
    <property type="entry name" value="Tetracycline Repressor, domain 2"/>
    <property type="match status" value="1"/>
</dbReference>
<evidence type="ECO:0000256" key="1">
    <source>
        <dbReference type="ARBA" id="ARBA00023015"/>
    </source>
</evidence>
<dbReference type="Gene3D" id="1.10.10.60">
    <property type="entry name" value="Homeodomain-like"/>
    <property type="match status" value="1"/>
</dbReference>
<dbReference type="InterPro" id="IPR009057">
    <property type="entry name" value="Homeodomain-like_sf"/>
</dbReference>
<dbReference type="KEGG" id="sva:SVA_0113"/>
<evidence type="ECO:0000256" key="2">
    <source>
        <dbReference type="ARBA" id="ARBA00023125"/>
    </source>
</evidence>
<keyword evidence="2 4" id="KW-0238">DNA-binding</keyword>
<protein>
    <submittedName>
        <fullName evidence="6">Transcriptional regulator</fullName>
    </submittedName>
</protein>
<keyword evidence="3" id="KW-0804">Transcription</keyword>
<dbReference type="GO" id="GO:0003677">
    <property type="term" value="F:DNA binding"/>
    <property type="evidence" value="ECO:0007669"/>
    <property type="project" value="UniProtKB-UniRule"/>
</dbReference>
<dbReference type="SUPFAM" id="SSF48498">
    <property type="entry name" value="Tetracyclin repressor-like, C-terminal domain"/>
    <property type="match status" value="1"/>
</dbReference>
<dbReference type="PANTHER" id="PTHR47506">
    <property type="entry name" value="TRANSCRIPTIONAL REGULATORY PROTEIN"/>
    <property type="match status" value="1"/>
</dbReference>
<sequence>MGRPAGFARADAVKAAMNYVWKKGFLAASATELAEAMEIQRSSFYNSFGDREALFREVLALYGAQAPDAPLRQIQPGDSVIPAVVSVLRNVCHIRATDAEARGCLVCNGVAELAGIDDRIGALLEKAVKQQVALMERLFSQAVRQRELPAVDDIAGTAKSFVAFLIGLNILSKVVRSEKQLWASCRQFLLGLGVSKAFVK</sequence>
<dbReference type="PANTHER" id="PTHR47506:SF1">
    <property type="entry name" value="HTH-TYPE TRANSCRIPTIONAL REGULATOR YJDC"/>
    <property type="match status" value="1"/>
</dbReference>
<gene>
    <name evidence="6" type="ORF">SVA_0113</name>
</gene>
<dbReference type="InterPro" id="IPR011075">
    <property type="entry name" value="TetR_C"/>
</dbReference>
<dbReference type="EMBL" id="AP014936">
    <property type="protein sequence ID" value="BAU46695.1"/>
    <property type="molecule type" value="Genomic_DNA"/>
</dbReference>
<organism evidence="6 7">
    <name type="scientific">Sulfurifustis variabilis</name>
    <dbReference type="NCBI Taxonomy" id="1675686"/>
    <lineage>
        <taxon>Bacteria</taxon>
        <taxon>Pseudomonadati</taxon>
        <taxon>Pseudomonadota</taxon>
        <taxon>Gammaproteobacteria</taxon>
        <taxon>Acidiferrobacterales</taxon>
        <taxon>Acidiferrobacteraceae</taxon>
        <taxon>Sulfurifustis</taxon>
    </lineage>
</organism>